<sequence>MVTRRASDKEEGSVKAHIKLGFDGGQQGCTGHGRCAVMAGELYEVDDNGYNLHRGSTIDVPPGMEEVARYGAKVCPERAIVIEE</sequence>
<proteinExistence type="predicted"/>
<dbReference type="EMBL" id="QDGZ01000002">
    <property type="protein sequence ID" value="PVG84014.1"/>
    <property type="molecule type" value="Genomic_DNA"/>
</dbReference>
<evidence type="ECO:0000313" key="2">
    <source>
        <dbReference type="Proteomes" id="UP000246018"/>
    </source>
</evidence>
<dbReference type="SUPFAM" id="SSF54862">
    <property type="entry name" value="4Fe-4S ferredoxins"/>
    <property type="match status" value="1"/>
</dbReference>
<name>A0A2T8FE73_9ACTN</name>
<dbReference type="Gene3D" id="3.30.70.20">
    <property type="match status" value="1"/>
</dbReference>
<comment type="caution">
    <text evidence="1">The sequence shown here is derived from an EMBL/GenBank/DDBJ whole genome shotgun (WGS) entry which is preliminary data.</text>
</comment>
<accession>A0A2T8FE73</accession>
<dbReference type="AlphaFoldDB" id="A0A2T8FE73"/>
<reference evidence="1 2" key="1">
    <citation type="submission" date="2018-04" db="EMBL/GenBank/DDBJ databases">
        <title>Genome of Nocardioides gansuensis WSJ-1.</title>
        <authorList>
            <person name="Wu S."/>
            <person name="Wang G."/>
        </authorList>
    </citation>
    <scope>NUCLEOTIDE SEQUENCE [LARGE SCALE GENOMIC DNA]</scope>
    <source>
        <strain evidence="1 2">WSJ-1</strain>
    </source>
</reference>
<dbReference type="Proteomes" id="UP000246018">
    <property type="component" value="Unassembled WGS sequence"/>
</dbReference>
<dbReference type="Pfam" id="PF13459">
    <property type="entry name" value="Fer4_15"/>
    <property type="match status" value="1"/>
</dbReference>
<dbReference type="OrthoDB" id="4741951at2"/>
<keyword evidence="2" id="KW-1185">Reference proteome</keyword>
<gene>
    <name evidence="1" type="ORF">DDE18_04340</name>
</gene>
<evidence type="ECO:0000313" key="1">
    <source>
        <dbReference type="EMBL" id="PVG84014.1"/>
    </source>
</evidence>
<organism evidence="1 2">
    <name type="scientific">Nocardioides gansuensis</name>
    <dbReference type="NCBI Taxonomy" id="2138300"/>
    <lineage>
        <taxon>Bacteria</taxon>
        <taxon>Bacillati</taxon>
        <taxon>Actinomycetota</taxon>
        <taxon>Actinomycetes</taxon>
        <taxon>Propionibacteriales</taxon>
        <taxon>Nocardioidaceae</taxon>
        <taxon>Nocardioides</taxon>
    </lineage>
</organism>
<protein>
    <submittedName>
        <fullName evidence="1">Ferredoxin</fullName>
    </submittedName>
</protein>